<dbReference type="AlphaFoldDB" id="A0A8H3LB69"/>
<comment type="caution">
    <text evidence="1">The sequence shown here is derived from an EMBL/GenBank/DDBJ whole genome shotgun (WGS) entry which is preliminary data.</text>
</comment>
<proteinExistence type="predicted"/>
<sequence length="166" mass="19478">MILRSRIGEKCRNNNINQYRKIILRILRQHPYEKCCSIIIEDRWLYLINSQTTGTEENLAGKKGSNWNNIPCDKYGRAVVSVQSNTELLDEYKRHKSENFDSRVTYSNGIHCARLDYHKGYNSSDITLSKEKLELFRESIIKDPQSICKVSIPQDESYLKFIKKKV</sequence>
<evidence type="ECO:0000313" key="1">
    <source>
        <dbReference type="EMBL" id="GES82455.1"/>
    </source>
</evidence>
<gene>
    <name evidence="1" type="ORF">RCL2_000966300</name>
</gene>
<organism evidence="1 2">
    <name type="scientific">Rhizophagus clarus</name>
    <dbReference type="NCBI Taxonomy" id="94130"/>
    <lineage>
        <taxon>Eukaryota</taxon>
        <taxon>Fungi</taxon>
        <taxon>Fungi incertae sedis</taxon>
        <taxon>Mucoromycota</taxon>
        <taxon>Glomeromycotina</taxon>
        <taxon>Glomeromycetes</taxon>
        <taxon>Glomerales</taxon>
        <taxon>Glomeraceae</taxon>
        <taxon>Rhizophagus</taxon>
    </lineage>
</organism>
<evidence type="ECO:0000313" key="2">
    <source>
        <dbReference type="Proteomes" id="UP000615446"/>
    </source>
</evidence>
<protein>
    <submittedName>
        <fullName evidence="1">Uncharacterized protein</fullName>
    </submittedName>
</protein>
<dbReference type="Proteomes" id="UP000615446">
    <property type="component" value="Unassembled WGS sequence"/>
</dbReference>
<accession>A0A8H3LB69</accession>
<dbReference type="EMBL" id="BLAL01000060">
    <property type="protein sequence ID" value="GES82455.1"/>
    <property type="molecule type" value="Genomic_DNA"/>
</dbReference>
<name>A0A8H3LB69_9GLOM</name>
<reference evidence="1" key="1">
    <citation type="submission" date="2019-10" db="EMBL/GenBank/DDBJ databases">
        <title>Conservation and host-specific expression of non-tandemly repeated heterogenous ribosome RNA gene in arbuscular mycorrhizal fungi.</title>
        <authorList>
            <person name="Maeda T."/>
            <person name="Kobayashi Y."/>
            <person name="Nakagawa T."/>
            <person name="Ezawa T."/>
            <person name="Yamaguchi K."/>
            <person name="Bino T."/>
            <person name="Nishimoto Y."/>
            <person name="Shigenobu S."/>
            <person name="Kawaguchi M."/>
        </authorList>
    </citation>
    <scope>NUCLEOTIDE SEQUENCE</scope>
    <source>
        <strain evidence="1">HR1</strain>
    </source>
</reference>